<protein>
    <recommendedName>
        <fullName evidence="2">Spermatogenesis-associated protein 20-like TRX domain-containing protein</fullName>
    </recommendedName>
</protein>
<dbReference type="Gene3D" id="3.40.30.10">
    <property type="entry name" value="Glutaredoxin"/>
    <property type="match status" value="1"/>
</dbReference>
<dbReference type="PANTHER" id="PTHR42899:SF1">
    <property type="entry name" value="SPERMATOGENESIS-ASSOCIATED PROTEIN 20"/>
    <property type="match status" value="1"/>
</dbReference>
<dbReference type="Proteomes" id="UP000276443">
    <property type="component" value="Unassembled WGS sequence"/>
</dbReference>
<dbReference type="Gene3D" id="1.50.10.10">
    <property type="match status" value="1"/>
</dbReference>
<reference evidence="3 4" key="1">
    <citation type="submission" date="2018-11" db="EMBL/GenBank/DDBJ databases">
        <title>Genomic Encyclopedia of Type Strains, Phase IV (KMG-IV): sequencing the most valuable type-strain genomes for metagenomic binning, comparative biology and taxonomic classification.</title>
        <authorList>
            <person name="Goeker M."/>
        </authorList>
    </citation>
    <scope>NUCLEOTIDE SEQUENCE [LARGE SCALE GENOMIC DNA]</scope>
    <source>
        <strain evidence="3 4">DSM 18090</strain>
    </source>
</reference>
<accession>A0A3N5C9W0</accession>
<comment type="caution">
    <text evidence="3">The sequence shown here is derived from an EMBL/GenBank/DDBJ whole genome shotgun (WGS) entry which is preliminary data.</text>
</comment>
<sequence length="691" mass="79887">MRKEGELLTEHAPNRLIHEKSPYLLQHAYNPVDWYPWSDEAFEVARKENKPIFLSIGYSTCHWCHVMAHESFEDEEVAKEINEKFVPIKVDREERPDIDAVYMKVCQRMNGQGGWPLSIFMTPEQVPFYAGTYFPKESKYGLPGIKQVVGYLSETFHQDPQQIKDVVDSVKKSLNQVIFSKGDARVTKEAADQAFHELGKTFDTLYGGFEGAPKFPSPHHLMFLMRYYQQTGKTLARQMVEKTLNSMAEGGLYDHIGFGFTRYSTDEEWLVPHFEKMLYDQALLLIAYTEAYQLTGKEHYKQISKQVIEFVKREMTSSEGAFYSAIDADSEGKEGQYYIWGRKEVFQVLGDELAGIFTTVYNITTEGNFHGKNIPNLIGTDLKSIAEQFNLTQEELHQKLEEARVKLLKAREQRVYPHLDDKVLTSWNAMMAAALAKAGQVFQQDEYVEMARKATRFIEENLVENERLMARYRDGEVKFKGYLDDYAYLIWANLELYDAEYEVEDLKRAKELASQMYELFWDQEHGGFLFNGLDSEQLISNDKDIHDGAAPSGNSVATVVLTKLALLTGETHYADWAEDQYRVFYPALSRIPQGSTYFLISLMLTEYPSKEVVVVDQEDDQWDKLKQFKQTHFLPHLIWLYKEDELSKVAPFTKDYSGIDNQTTVYICENFACQRPTTDIDQVVEKLSHDA</sequence>
<name>A0A3N5C9W0_9BACI</name>
<dbReference type="PIRSF" id="PIRSF006402">
    <property type="entry name" value="UCP006402_thioredoxin"/>
    <property type="match status" value="1"/>
</dbReference>
<evidence type="ECO:0000259" key="2">
    <source>
        <dbReference type="Pfam" id="PF03190"/>
    </source>
</evidence>
<dbReference type="EMBL" id="RKRF01000007">
    <property type="protein sequence ID" value="RPF55385.1"/>
    <property type="molecule type" value="Genomic_DNA"/>
</dbReference>
<keyword evidence="1" id="KW-0175">Coiled coil</keyword>
<organism evidence="3 4">
    <name type="scientific">Aquisalibacillus elongatus</name>
    <dbReference type="NCBI Taxonomy" id="485577"/>
    <lineage>
        <taxon>Bacteria</taxon>
        <taxon>Bacillati</taxon>
        <taxon>Bacillota</taxon>
        <taxon>Bacilli</taxon>
        <taxon>Bacillales</taxon>
        <taxon>Bacillaceae</taxon>
        <taxon>Aquisalibacillus</taxon>
    </lineage>
</organism>
<dbReference type="SUPFAM" id="SSF52833">
    <property type="entry name" value="Thioredoxin-like"/>
    <property type="match status" value="1"/>
</dbReference>
<dbReference type="InterPro" id="IPR012341">
    <property type="entry name" value="6hp_glycosidase-like_sf"/>
</dbReference>
<evidence type="ECO:0000256" key="1">
    <source>
        <dbReference type="SAM" id="Coils"/>
    </source>
</evidence>
<dbReference type="SUPFAM" id="SSF48208">
    <property type="entry name" value="Six-hairpin glycosidases"/>
    <property type="match status" value="1"/>
</dbReference>
<dbReference type="InterPro" id="IPR004879">
    <property type="entry name" value="Ssp411-like_TRX"/>
</dbReference>
<evidence type="ECO:0000313" key="4">
    <source>
        <dbReference type="Proteomes" id="UP000276443"/>
    </source>
</evidence>
<dbReference type="RefSeq" id="WP_124219051.1">
    <property type="nucleotide sequence ID" value="NZ_RKRF01000007.1"/>
</dbReference>
<dbReference type="GO" id="GO:0005975">
    <property type="term" value="P:carbohydrate metabolic process"/>
    <property type="evidence" value="ECO:0007669"/>
    <property type="project" value="InterPro"/>
</dbReference>
<dbReference type="InterPro" id="IPR008928">
    <property type="entry name" value="6-hairpin_glycosidase_sf"/>
</dbReference>
<dbReference type="AlphaFoldDB" id="A0A3N5C9W0"/>
<dbReference type="PANTHER" id="PTHR42899">
    <property type="entry name" value="SPERMATOGENESIS-ASSOCIATED PROTEIN 20"/>
    <property type="match status" value="1"/>
</dbReference>
<dbReference type="InterPro" id="IPR036249">
    <property type="entry name" value="Thioredoxin-like_sf"/>
</dbReference>
<keyword evidence="4" id="KW-1185">Reference proteome</keyword>
<feature type="domain" description="Spermatogenesis-associated protein 20-like TRX" evidence="2">
    <location>
        <begin position="13"/>
        <end position="174"/>
    </location>
</feature>
<feature type="coiled-coil region" evidence="1">
    <location>
        <begin position="386"/>
        <end position="413"/>
    </location>
</feature>
<dbReference type="Gene3D" id="1.50.10.20">
    <property type="match status" value="1"/>
</dbReference>
<dbReference type="InterPro" id="IPR024705">
    <property type="entry name" value="Ssp411"/>
</dbReference>
<gene>
    <name evidence="3" type="ORF">EDC24_0256</name>
</gene>
<dbReference type="CDD" id="cd02955">
    <property type="entry name" value="SSP411"/>
    <property type="match status" value="1"/>
</dbReference>
<proteinExistence type="predicted"/>
<dbReference type="OrthoDB" id="9762614at2"/>
<dbReference type="Pfam" id="PF03190">
    <property type="entry name" value="Thioredox_DsbH"/>
    <property type="match status" value="1"/>
</dbReference>
<evidence type="ECO:0000313" key="3">
    <source>
        <dbReference type="EMBL" id="RPF55385.1"/>
    </source>
</evidence>